<dbReference type="EMBL" id="JARFYM010000004">
    <property type="protein sequence ID" value="MDL2398742.1"/>
    <property type="molecule type" value="Genomic_DNA"/>
</dbReference>
<keyword evidence="3" id="KW-1185">Reference proteome</keyword>
<evidence type="ECO:0000256" key="1">
    <source>
        <dbReference type="SAM" id="SignalP"/>
    </source>
</evidence>
<dbReference type="Pfam" id="PF06191">
    <property type="entry name" value="DUF995"/>
    <property type="match status" value="1"/>
</dbReference>
<dbReference type="RefSeq" id="WP_285867621.1">
    <property type="nucleotide sequence ID" value="NZ_JARFYM010000004.1"/>
</dbReference>
<dbReference type="InterPro" id="IPR009337">
    <property type="entry name" value="DUF995"/>
</dbReference>
<keyword evidence="1" id="KW-0732">Signal</keyword>
<reference evidence="2" key="1">
    <citation type="submission" date="2023-06" db="EMBL/GenBank/DDBJ databases">
        <title>Phylogenetic Diversity of Rhizobium strains.</title>
        <authorList>
            <person name="Moura F.T."/>
            <person name="Helene L.C.F."/>
            <person name="Hungria M."/>
        </authorList>
    </citation>
    <scope>NUCLEOTIDE SEQUENCE</scope>
    <source>
        <strain evidence="2">CCGE526</strain>
    </source>
</reference>
<feature type="chain" id="PRO_5046783571" evidence="1">
    <location>
        <begin position="23"/>
        <end position="170"/>
    </location>
</feature>
<feature type="signal peptide" evidence="1">
    <location>
        <begin position="1"/>
        <end position="22"/>
    </location>
</feature>
<evidence type="ECO:0000313" key="2">
    <source>
        <dbReference type="EMBL" id="MDL2398742.1"/>
    </source>
</evidence>
<sequence>MTAFRTLLLLCIFGAISTSAIAANTVHGTMSKPPAKSVQMTAEEVFQLYYNRTWIWKNGAGYFAAKQRDFRAWSGEGTGSVGVGHWFTTDTGKLCFRATWYAQTGSAPALTCFSHRKRGNVIFQKREPDGDWYAFKTTPAKADDEYLKVRPGDHATAGYKRMRLKLSQGK</sequence>
<accession>A0ABT7JQW7</accession>
<organism evidence="2 3">
    <name type="scientific">Rhizobium mayense</name>
    <dbReference type="NCBI Taxonomy" id="1312184"/>
    <lineage>
        <taxon>Bacteria</taxon>
        <taxon>Pseudomonadati</taxon>
        <taxon>Pseudomonadota</taxon>
        <taxon>Alphaproteobacteria</taxon>
        <taxon>Hyphomicrobiales</taxon>
        <taxon>Rhizobiaceae</taxon>
        <taxon>Rhizobium/Agrobacterium group</taxon>
        <taxon>Rhizobium</taxon>
    </lineage>
</organism>
<proteinExistence type="predicted"/>
<dbReference type="Proteomes" id="UP001172645">
    <property type="component" value="Unassembled WGS sequence"/>
</dbReference>
<name>A0ABT7JQW7_9HYPH</name>
<comment type="caution">
    <text evidence="2">The sequence shown here is derived from an EMBL/GenBank/DDBJ whole genome shotgun (WGS) entry which is preliminary data.</text>
</comment>
<evidence type="ECO:0000313" key="3">
    <source>
        <dbReference type="Proteomes" id="UP001172645"/>
    </source>
</evidence>
<protein>
    <submittedName>
        <fullName evidence="2">DUF995 domain-containing protein</fullName>
    </submittedName>
</protein>
<gene>
    <name evidence="2" type="ORF">PY649_07560</name>
</gene>